<feature type="region of interest" description="Disordered" evidence="1">
    <location>
        <begin position="56"/>
        <end position="83"/>
    </location>
</feature>
<evidence type="ECO:0000313" key="3">
    <source>
        <dbReference type="EMBL" id="CAH3135673.1"/>
    </source>
</evidence>
<comment type="caution">
    <text evidence="3">The sequence shown here is derived from an EMBL/GenBank/DDBJ whole genome shotgun (WGS) entry which is preliminary data.</text>
</comment>
<feature type="compositionally biased region" description="Basic and acidic residues" evidence="1">
    <location>
        <begin position="69"/>
        <end position="83"/>
    </location>
</feature>
<protein>
    <submittedName>
        <fullName evidence="3">Uncharacterized protein</fullName>
    </submittedName>
</protein>
<name>A0AAU9X450_9CNID</name>
<evidence type="ECO:0000313" key="4">
    <source>
        <dbReference type="Proteomes" id="UP001159428"/>
    </source>
</evidence>
<feature type="chain" id="PRO_5043975912" evidence="2">
    <location>
        <begin position="22"/>
        <end position="97"/>
    </location>
</feature>
<dbReference type="EMBL" id="CALNXJ010000029">
    <property type="protein sequence ID" value="CAH3135673.1"/>
    <property type="molecule type" value="Genomic_DNA"/>
</dbReference>
<feature type="signal peptide" evidence="2">
    <location>
        <begin position="1"/>
        <end position="21"/>
    </location>
</feature>
<reference evidence="3 4" key="1">
    <citation type="submission" date="2022-05" db="EMBL/GenBank/DDBJ databases">
        <authorList>
            <consortium name="Genoscope - CEA"/>
            <person name="William W."/>
        </authorList>
    </citation>
    <scope>NUCLEOTIDE SEQUENCE [LARGE SCALE GENOMIC DNA]</scope>
</reference>
<proteinExistence type="predicted"/>
<dbReference type="AlphaFoldDB" id="A0AAU9X450"/>
<gene>
    <name evidence="3" type="ORF">PMEA_00015851</name>
</gene>
<evidence type="ECO:0000256" key="1">
    <source>
        <dbReference type="SAM" id="MobiDB-lite"/>
    </source>
</evidence>
<accession>A0AAU9X450</accession>
<keyword evidence="4" id="KW-1185">Reference proteome</keyword>
<keyword evidence="2" id="KW-0732">Signal</keyword>
<sequence length="97" mass="10495">MSKMNSLVSLVVLSLALCVVAGSKLKCSPYGLALGCHPQNGGRSLDRNEFRGHLDVLPGSPHVGDSEESTAKRTGMDAEKSKNRLEEMKAYLDSLYQ</sequence>
<dbReference type="Proteomes" id="UP001159428">
    <property type="component" value="Unassembled WGS sequence"/>
</dbReference>
<organism evidence="3 4">
    <name type="scientific">Pocillopora meandrina</name>
    <dbReference type="NCBI Taxonomy" id="46732"/>
    <lineage>
        <taxon>Eukaryota</taxon>
        <taxon>Metazoa</taxon>
        <taxon>Cnidaria</taxon>
        <taxon>Anthozoa</taxon>
        <taxon>Hexacorallia</taxon>
        <taxon>Scleractinia</taxon>
        <taxon>Astrocoeniina</taxon>
        <taxon>Pocilloporidae</taxon>
        <taxon>Pocillopora</taxon>
    </lineage>
</organism>
<evidence type="ECO:0000256" key="2">
    <source>
        <dbReference type="SAM" id="SignalP"/>
    </source>
</evidence>